<name>A0AAE0ATT1_9ROSI</name>
<dbReference type="AlphaFoldDB" id="A0AAE0ATT1"/>
<comment type="caution">
    <text evidence="1">The sequence shown here is derived from an EMBL/GenBank/DDBJ whole genome shotgun (WGS) entry which is preliminary data.</text>
</comment>
<dbReference type="InterPro" id="IPR053334">
    <property type="entry name" value="Chloroplast_Sensor_Kinase"/>
</dbReference>
<sequence length="227" mass="24821">MLLSALTPLTTPNNYICTLLFSPISHHKPHPSLNLKQPPYASASASLATNGTSLRHVTRTLSDDESERSPPMLSSASAVASAISRTSTSPVEFLQSLDTDQEACKLVLPSPDFQRLCVEQLDLFRRIVDHDALLSVYVRPAGSYVMDRLELRRVVSYPGVTDADIVILVGNFSVPAGLRAAEAALSSQQVQVVSEHRAVVFPMVKHPFVVGFLVAELPRMETDVVWE</sequence>
<organism evidence="1 2">
    <name type="scientific">Dipteronia sinensis</name>
    <dbReference type="NCBI Taxonomy" id="43782"/>
    <lineage>
        <taxon>Eukaryota</taxon>
        <taxon>Viridiplantae</taxon>
        <taxon>Streptophyta</taxon>
        <taxon>Embryophyta</taxon>
        <taxon>Tracheophyta</taxon>
        <taxon>Spermatophyta</taxon>
        <taxon>Magnoliopsida</taxon>
        <taxon>eudicotyledons</taxon>
        <taxon>Gunneridae</taxon>
        <taxon>Pentapetalae</taxon>
        <taxon>rosids</taxon>
        <taxon>malvids</taxon>
        <taxon>Sapindales</taxon>
        <taxon>Sapindaceae</taxon>
        <taxon>Hippocastanoideae</taxon>
        <taxon>Acereae</taxon>
        <taxon>Dipteronia</taxon>
    </lineage>
</organism>
<proteinExistence type="predicted"/>
<dbReference type="EMBL" id="JANJYJ010000003">
    <property type="protein sequence ID" value="KAK3223459.1"/>
    <property type="molecule type" value="Genomic_DNA"/>
</dbReference>
<dbReference type="PANTHER" id="PTHR48206:SF1">
    <property type="entry name" value="CHLOROPLAST SENSOR KINASE, CHLOROPLASTIC"/>
    <property type="match status" value="1"/>
</dbReference>
<accession>A0AAE0ATT1</accession>
<evidence type="ECO:0000313" key="2">
    <source>
        <dbReference type="Proteomes" id="UP001281410"/>
    </source>
</evidence>
<reference evidence="1" key="1">
    <citation type="journal article" date="2023" name="Plant J.">
        <title>Genome sequences and population genomics provide insights into the demographic history, inbreeding, and mutation load of two 'living fossil' tree species of Dipteronia.</title>
        <authorList>
            <person name="Feng Y."/>
            <person name="Comes H.P."/>
            <person name="Chen J."/>
            <person name="Zhu S."/>
            <person name="Lu R."/>
            <person name="Zhang X."/>
            <person name="Li P."/>
            <person name="Qiu J."/>
            <person name="Olsen K.M."/>
            <person name="Qiu Y."/>
        </authorList>
    </citation>
    <scope>NUCLEOTIDE SEQUENCE</scope>
    <source>
        <strain evidence="1">NBL</strain>
    </source>
</reference>
<keyword evidence="2" id="KW-1185">Reference proteome</keyword>
<dbReference type="PANTHER" id="PTHR48206">
    <property type="entry name" value="CHLOROPLAST SENSOR KINASE, CHLOROPLASTIC"/>
    <property type="match status" value="1"/>
</dbReference>
<gene>
    <name evidence="1" type="ORF">Dsin_010484</name>
</gene>
<dbReference type="Proteomes" id="UP001281410">
    <property type="component" value="Unassembled WGS sequence"/>
</dbReference>
<evidence type="ECO:0000313" key="1">
    <source>
        <dbReference type="EMBL" id="KAK3223459.1"/>
    </source>
</evidence>
<protein>
    <submittedName>
        <fullName evidence="1">Uncharacterized protein</fullName>
    </submittedName>
</protein>